<dbReference type="InterPro" id="IPR043519">
    <property type="entry name" value="NT_sf"/>
</dbReference>
<feature type="domain" description="tRNA nucleotidyltransferase/poly(A) polymerase RNA and SrmB- binding" evidence="7">
    <location>
        <begin position="298"/>
        <end position="359"/>
    </location>
</feature>
<name>A0A7I8L602_SPIIN</name>
<sequence length="580" mass="65198">MAVSGLGVVCRSELHLCPGLVYCVRRVRSFHTPPLLFSSLSVLISSKRYRRRAPNFPLGNSRQFRRHSSAAAVEVLAEPEEIAASGRRDNASVSSSRSSGRVSESRGCPEWRKLSSKELGIKTSMITKATKSVMNVLRKKGHEVYLVGGCVRDLILKKTPKDFDVITTADLKEVLRAFSRCEIVGKRFPICHVHVNDSIVEVSSFSTSARKSYRSPTILRKPPDCSDRDYVRWRNCLARDFTINGLMYDPYSNIVYDYTGGMEDIKKAKVRTVIPADTSFTEDCARILRAVRIAARLGFRFTRETAHSLKDYSFSVLRLDKGRLLMEMNYMLAYGSAEASLRLLWKFGLLEVLLPIQAAYFVSRGFRRRDKRSNMLLVLFSNLDHLLAPDRPCHSSLWVAMLAFHQALVDEPRDPLVIATFSLALHNGGDLSEAVKIARRIRHCHDPTFSELLEPREMDADELEGEVLDLLSSVKSALSLMTDENHVAQAMAKYPQAPYSDLVLISLALYLNVCKIFQCVGDPVRQRGFAPRQSKINYDNLAQGSLTELRHVLARVVFDTVYPLNLDQPSSGDGEKGGQE</sequence>
<evidence type="ECO:0000259" key="7">
    <source>
        <dbReference type="Pfam" id="PF12627"/>
    </source>
</evidence>
<proteinExistence type="inferred from homology"/>
<dbReference type="EMBL" id="LR743598">
    <property type="protein sequence ID" value="CAA2628587.1"/>
    <property type="molecule type" value="Genomic_DNA"/>
</dbReference>
<dbReference type="Pfam" id="PF01743">
    <property type="entry name" value="PolyA_pol"/>
    <property type="match status" value="1"/>
</dbReference>
<comment type="similarity">
    <text evidence="1 4">Belongs to the tRNA nucleotidyltransferase/poly(A) polymerase family.</text>
</comment>
<feature type="domain" description="Poly A polymerase head" evidence="6">
    <location>
        <begin position="144"/>
        <end position="271"/>
    </location>
</feature>
<evidence type="ECO:0000256" key="3">
    <source>
        <dbReference type="ARBA" id="ARBA00022741"/>
    </source>
</evidence>
<evidence type="ECO:0000256" key="5">
    <source>
        <dbReference type="SAM" id="MobiDB-lite"/>
    </source>
</evidence>
<protein>
    <submittedName>
        <fullName evidence="9">Uncharacterized protein</fullName>
    </submittedName>
</protein>
<accession>A0A7I8L602</accession>
<feature type="compositionally biased region" description="Low complexity" evidence="5">
    <location>
        <begin position="92"/>
        <end position="102"/>
    </location>
</feature>
<gene>
    <name evidence="8" type="ORF">SI7747_11014228</name>
    <name evidence="9" type="ORF">SI8410_11015332</name>
</gene>
<keyword evidence="10" id="KW-1185">Reference proteome</keyword>
<dbReference type="Gene3D" id="3.30.460.10">
    <property type="entry name" value="Beta Polymerase, domain 2"/>
    <property type="match status" value="1"/>
</dbReference>
<dbReference type="Gene3D" id="1.10.3090.10">
    <property type="entry name" value="cca-adding enzyme, domain 2"/>
    <property type="match status" value="1"/>
</dbReference>
<dbReference type="InterPro" id="IPR002646">
    <property type="entry name" value="PolA_pol_head_dom"/>
</dbReference>
<dbReference type="GO" id="GO:0016779">
    <property type="term" value="F:nucleotidyltransferase activity"/>
    <property type="evidence" value="ECO:0007669"/>
    <property type="project" value="InterPro"/>
</dbReference>
<keyword evidence="4" id="KW-0694">RNA-binding</keyword>
<feature type="region of interest" description="Disordered" evidence="5">
    <location>
        <begin position="86"/>
        <end position="108"/>
    </location>
</feature>
<dbReference type="GO" id="GO:0000166">
    <property type="term" value="F:nucleotide binding"/>
    <property type="evidence" value="ECO:0007669"/>
    <property type="project" value="UniProtKB-KW"/>
</dbReference>
<dbReference type="CDD" id="cd05398">
    <property type="entry name" value="NT_ClassII-CCAase"/>
    <property type="match status" value="1"/>
</dbReference>
<dbReference type="PANTHER" id="PTHR43051">
    <property type="entry name" value="POLYNUCLEOTIDE ADENYLYLTRANSFERASE FAMILY PROTEIN"/>
    <property type="match status" value="1"/>
</dbReference>
<dbReference type="EMBL" id="LR746274">
    <property type="protein sequence ID" value="CAA7404654.1"/>
    <property type="molecule type" value="Genomic_DNA"/>
</dbReference>
<dbReference type="OrthoDB" id="445712at2759"/>
<dbReference type="GO" id="GO:0003723">
    <property type="term" value="F:RNA binding"/>
    <property type="evidence" value="ECO:0007669"/>
    <property type="project" value="UniProtKB-KW"/>
</dbReference>
<evidence type="ECO:0000256" key="2">
    <source>
        <dbReference type="ARBA" id="ARBA00022679"/>
    </source>
</evidence>
<dbReference type="InterPro" id="IPR052191">
    <property type="entry name" value="tRNA_ntf/polyA_polymerase_I"/>
</dbReference>
<evidence type="ECO:0000259" key="6">
    <source>
        <dbReference type="Pfam" id="PF01743"/>
    </source>
</evidence>
<evidence type="ECO:0000256" key="1">
    <source>
        <dbReference type="ARBA" id="ARBA00007265"/>
    </source>
</evidence>
<evidence type="ECO:0000256" key="4">
    <source>
        <dbReference type="RuleBase" id="RU003953"/>
    </source>
</evidence>
<organism evidence="9 10">
    <name type="scientific">Spirodela intermedia</name>
    <name type="common">Intermediate duckweed</name>
    <dbReference type="NCBI Taxonomy" id="51605"/>
    <lineage>
        <taxon>Eukaryota</taxon>
        <taxon>Viridiplantae</taxon>
        <taxon>Streptophyta</taxon>
        <taxon>Embryophyta</taxon>
        <taxon>Tracheophyta</taxon>
        <taxon>Spermatophyta</taxon>
        <taxon>Magnoliopsida</taxon>
        <taxon>Liliopsida</taxon>
        <taxon>Araceae</taxon>
        <taxon>Lemnoideae</taxon>
        <taxon>Spirodela</taxon>
    </lineage>
</organism>
<dbReference type="AlphaFoldDB" id="A0A7I8L602"/>
<keyword evidence="3" id="KW-0547">Nucleotide-binding</keyword>
<reference evidence="9" key="1">
    <citation type="submission" date="2020-02" db="EMBL/GenBank/DDBJ databases">
        <authorList>
            <person name="Scholz U."/>
            <person name="Mascher M."/>
            <person name="Fiebig A."/>
        </authorList>
    </citation>
    <scope>NUCLEOTIDE SEQUENCE</scope>
</reference>
<dbReference type="Pfam" id="PF12627">
    <property type="entry name" value="PolyA_pol_RNAbd"/>
    <property type="match status" value="1"/>
</dbReference>
<dbReference type="SUPFAM" id="SSF81891">
    <property type="entry name" value="Poly A polymerase C-terminal region-like"/>
    <property type="match status" value="1"/>
</dbReference>
<dbReference type="PANTHER" id="PTHR43051:SF2">
    <property type="entry name" value="POLYNUCLEOTIDE ADENYLYLTRANSFERASE FAMILY PROTEIN-RELATED"/>
    <property type="match status" value="1"/>
</dbReference>
<dbReference type="InterPro" id="IPR032828">
    <property type="entry name" value="PolyA_RNA-bd"/>
</dbReference>
<evidence type="ECO:0000313" key="8">
    <source>
        <dbReference type="EMBL" id="CAA2628587.1"/>
    </source>
</evidence>
<dbReference type="Proteomes" id="UP000663760">
    <property type="component" value="Chromosome 11"/>
</dbReference>
<dbReference type="SUPFAM" id="SSF81301">
    <property type="entry name" value="Nucleotidyltransferase"/>
    <property type="match status" value="1"/>
</dbReference>
<evidence type="ECO:0000313" key="9">
    <source>
        <dbReference type="EMBL" id="CAA7404654.1"/>
    </source>
</evidence>
<evidence type="ECO:0000313" key="10">
    <source>
        <dbReference type="Proteomes" id="UP000663760"/>
    </source>
</evidence>
<keyword evidence="2 4" id="KW-0808">Transferase</keyword>
<dbReference type="GO" id="GO:0001680">
    <property type="term" value="P:tRNA 3'-terminal CCA addition"/>
    <property type="evidence" value="ECO:0007669"/>
    <property type="project" value="UniProtKB-ARBA"/>
</dbReference>